<feature type="binding site" evidence="7">
    <location>
        <position position="126"/>
    </location>
    <ligand>
        <name>[2Fe-2S] cluster</name>
        <dbReference type="ChEBI" id="CHEBI:190135"/>
    </ligand>
</feature>
<comment type="cofactor">
    <cofactor evidence="6">
        <name>[2Fe-2S] cluster</name>
        <dbReference type="ChEBI" id="CHEBI:190135"/>
    </cofactor>
</comment>
<comment type="similarity">
    <text evidence="1">Belongs to the complex I 24 kDa subunit family.</text>
</comment>
<comment type="cofactor">
    <cofactor evidence="7">
        <name>[2Fe-2S] cluster</name>
        <dbReference type="ChEBI" id="CHEBI:190135"/>
    </cofactor>
    <text evidence="7">Binds 1 [2Fe-2S] cluster.</text>
</comment>
<evidence type="ECO:0000256" key="4">
    <source>
        <dbReference type="ARBA" id="ARBA00023004"/>
    </source>
</evidence>
<keyword evidence="4 7" id="KW-0408">Iron</keyword>
<evidence type="ECO:0000313" key="8">
    <source>
        <dbReference type="EMBL" id="VGO18882.1"/>
    </source>
</evidence>
<evidence type="ECO:0000256" key="1">
    <source>
        <dbReference type="ARBA" id="ARBA00010643"/>
    </source>
</evidence>
<dbReference type="CDD" id="cd03064">
    <property type="entry name" value="TRX_Fd_NuoE"/>
    <property type="match status" value="1"/>
</dbReference>
<dbReference type="Gene3D" id="3.40.30.10">
    <property type="entry name" value="Glutaredoxin"/>
    <property type="match status" value="1"/>
</dbReference>
<dbReference type="GO" id="GO:0016491">
    <property type="term" value="F:oxidoreductase activity"/>
    <property type="evidence" value="ECO:0007669"/>
    <property type="project" value="InterPro"/>
</dbReference>
<dbReference type="PIRSF" id="PIRSF000216">
    <property type="entry name" value="NADH_DH_24kDa"/>
    <property type="match status" value="1"/>
</dbReference>
<feature type="binding site" evidence="7">
    <location>
        <position position="85"/>
    </location>
    <ligand>
        <name>[2Fe-2S] cluster</name>
        <dbReference type="ChEBI" id="CHEBI:190135"/>
    </ligand>
</feature>
<evidence type="ECO:0000256" key="7">
    <source>
        <dbReference type="PIRSR" id="PIRSR000216-1"/>
    </source>
</evidence>
<dbReference type="InterPro" id="IPR028431">
    <property type="entry name" value="NADP_DH_HndA-like"/>
</dbReference>
<dbReference type="InterPro" id="IPR002023">
    <property type="entry name" value="NuoE-like"/>
</dbReference>
<feature type="binding site" evidence="7">
    <location>
        <position position="130"/>
    </location>
    <ligand>
        <name>[2Fe-2S] cluster</name>
        <dbReference type="ChEBI" id="CHEBI:190135"/>
    </ligand>
</feature>
<protein>
    <submittedName>
        <fullName evidence="8">NADP-reducing hydrogenase subunit HndA</fullName>
    </submittedName>
</protein>
<dbReference type="EMBL" id="CAAHFH010000001">
    <property type="protein sequence ID" value="VGO18882.1"/>
    <property type="molecule type" value="Genomic_DNA"/>
</dbReference>
<evidence type="ECO:0000256" key="6">
    <source>
        <dbReference type="ARBA" id="ARBA00034078"/>
    </source>
</evidence>
<dbReference type="GO" id="GO:0051537">
    <property type="term" value="F:2 iron, 2 sulfur cluster binding"/>
    <property type="evidence" value="ECO:0007669"/>
    <property type="project" value="UniProtKB-KW"/>
</dbReference>
<dbReference type="PANTHER" id="PTHR43342:SF2">
    <property type="entry name" value="POTENTIAL NAD-REDUCING HYDROGENASE SUBUNIT"/>
    <property type="match status" value="1"/>
</dbReference>
<name>A0A6C2UF88_9BACT</name>
<feature type="binding site" evidence="7">
    <location>
        <position position="90"/>
    </location>
    <ligand>
        <name>[2Fe-2S] cluster</name>
        <dbReference type="ChEBI" id="CHEBI:190135"/>
    </ligand>
</feature>
<dbReference type="Pfam" id="PF01257">
    <property type="entry name" value="2Fe-2S_thioredx"/>
    <property type="match status" value="1"/>
</dbReference>
<keyword evidence="3 7" id="KW-0479">Metal-binding</keyword>
<dbReference type="InterPro" id="IPR042128">
    <property type="entry name" value="NuoE_dom"/>
</dbReference>
<keyword evidence="5 7" id="KW-0411">Iron-sulfur</keyword>
<gene>
    <name evidence="8" type="primary">hndA_1</name>
    <name evidence="8" type="ORF">SCARR_00935</name>
</gene>
<dbReference type="RefSeq" id="WP_136060329.1">
    <property type="nucleotide sequence ID" value="NZ_CAAHFH010000001.1"/>
</dbReference>
<organism evidence="8 9">
    <name type="scientific">Pontiella sulfatireligans</name>
    <dbReference type="NCBI Taxonomy" id="2750658"/>
    <lineage>
        <taxon>Bacteria</taxon>
        <taxon>Pseudomonadati</taxon>
        <taxon>Kiritimatiellota</taxon>
        <taxon>Kiritimatiellia</taxon>
        <taxon>Kiritimatiellales</taxon>
        <taxon>Pontiellaceae</taxon>
        <taxon>Pontiella</taxon>
    </lineage>
</organism>
<dbReference type="InterPro" id="IPR041921">
    <property type="entry name" value="NuoE_N"/>
</dbReference>
<dbReference type="SUPFAM" id="SSF52833">
    <property type="entry name" value="Thioredoxin-like"/>
    <property type="match status" value="1"/>
</dbReference>
<dbReference type="PANTHER" id="PTHR43342">
    <property type="entry name" value="NADH-QUINONE OXIDOREDUCTASE, E SUBUNIT"/>
    <property type="match status" value="1"/>
</dbReference>
<evidence type="ECO:0000256" key="3">
    <source>
        <dbReference type="ARBA" id="ARBA00022723"/>
    </source>
</evidence>
<dbReference type="AlphaFoldDB" id="A0A6C2UF88"/>
<dbReference type="InterPro" id="IPR036249">
    <property type="entry name" value="Thioredoxin-like_sf"/>
</dbReference>
<reference evidence="8 9" key="1">
    <citation type="submission" date="2019-04" db="EMBL/GenBank/DDBJ databases">
        <authorList>
            <person name="Van Vliet M D."/>
        </authorList>
    </citation>
    <scope>NUCLEOTIDE SEQUENCE [LARGE SCALE GENOMIC DNA]</scope>
    <source>
        <strain evidence="8 9">F21</strain>
    </source>
</reference>
<keyword evidence="9" id="KW-1185">Reference proteome</keyword>
<dbReference type="Proteomes" id="UP000346198">
    <property type="component" value="Unassembled WGS sequence"/>
</dbReference>
<keyword evidence="2 7" id="KW-0001">2Fe-2S</keyword>
<evidence type="ECO:0000313" key="9">
    <source>
        <dbReference type="Proteomes" id="UP000346198"/>
    </source>
</evidence>
<dbReference type="Gene3D" id="1.10.10.1590">
    <property type="entry name" value="NADH-quinone oxidoreductase subunit E"/>
    <property type="match status" value="1"/>
</dbReference>
<accession>A0A6C2UF88</accession>
<evidence type="ECO:0000256" key="2">
    <source>
        <dbReference type="ARBA" id="ARBA00022714"/>
    </source>
</evidence>
<sequence>MTAVAENEKILTPEIDAFIAKWIDKPGNLIMVLHRVQEEFGYIPRQAAFEVAAALDIPVAKIYGVITFYHFFKLTKPGKNRIAVCMGTACYLKGGQNLIDECERKLGVGLNTVTEDGEFSVEAVRCIGCCGLAPVVTVNGEVFGGVSNKQMVKIIEQFEDK</sequence>
<proteinExistence type="inferred from homology"/>
<evidence type="ECO:0000256" key="5">
    <source>
        <dbReference type="ARBA" id="ARBA00023014"/>
    </source>
</evidence>
<dbReference type="GO" id="GO:0046872">
    <property type="term" value="F:metal ion binding"/>
    <property type="evidence" value="ECO:0007669"/>
    <property type="project" value="UniProtKB-KW"/>
</dbReference>